<gene>
    <name evidence="1" type="ORF">EZS28_049258</name>
</gene>
<name>A0A5J4TCK1_9EUKA</name>
<protein>
    <submittedName>
        <fullName evidence="1">Uncharacterized protein</fullName>
    </submittedName>
</protein>
<accession>A0A5J4TCK1</accession>
<feature type="non-terminal residue" evidence="1">
    <location>
        <position position="1"/>
    </location>
</feature>
<organism evidence="1 2">
    <name type="scientific">Streblomastix strix</name>
    <dbReference type="NCBI Taxonomy" id="222440"/>
    <lineage>
        <taxon>Eukaryota</taxon>
        <taxon>Metamonada</taxon>
        <taxon>Preaxostyla</taxon>
        <taxon>Oxymonadida</taxon>
        <taxon>Streblomastigidae</taxon>
        <taxon>Streblomastix</taxon>
    </lineage>
</organism>
<evidence type="ECO:0000313" key="1">
    <source>
        <dbReference type="EMBL" id="KAA6355215.1"/>
    </source>
</evidence>
<sequence length="309" mass="35090">GVQDVVQKYTEAIGDGVQLYDPSIPGSLSNYFNNNTKLVNNNTFGPLRAAYFVKEGPICTFNFRAEVSSQHVNNVFKVFKTIDSDLWPRLAKFFPIKTSFTSFANMIQINGNDTPVVVVNKRSGFYPMDLCDFSGSYLIDPLPQESNQNNITSNGEPISHLDSVIMQHDILPPMPIPPSIFPQYTVTEVSRDQLLALAYTSYYLDAFKIYIIDDTVNKLVMFSMHLRQKGFIETKQYILSMSESIDPKKILLFPDMILYDFNTDAIQDIPSAYLTVADTDNPARWHIHISSQLKADKFVNYYISGSYFV</sequence>
<comment type="caution">
    <text evidence="1">The sequence shown here is derived from an EMBL/GenBank/DDBJ whole genome shotgun (WGS) entry which is preliminary data.</text>
</comment>
<reference evidence="1 2" key="1">
    <citation type="submission" date="2019-03" db="EMBL/GenBank/DDBJ databases">
        <title>Single cell metagenomics reveals metabolic interactions within the superorganism composed of flagellate Streblomastix strix and complex community of Bacteroidetes bacteria on its surface.</title>
        <authorList>
            <person name="Treitli S.C."/>
            <person name="Kolisko M."/>
            <person name="Husnik F."/>
            <person name="Keeling P."/>
            <person name="Hampl V."/>
        </authorList>
    </citation>
    <scope>NUCLEOTIDE SEQUENCE [LARGE SCALE GENOMIC DNA]</scope>
    <source>
        <strain evidence="1">ST1C</strain>
    </source>
</reference>
<dbReference type="Proteomes" id="UP000324800">
    <property type="component" value="Unassembled WGS sequence"/>
</dbReference>
<dbReference type="EMBL" id="SNRW01034981">
    <property type="protein sequence ID" value="KAA6355215.1"/>
    <property type="molecule type" value="Genomic_DNA"/>
</dbReference>
<evidence type="ECO:0000313" key="2">
    <source>
        <dbReference type="Proteomes" id="UP000324800"/>
    </source>
</evidence>
<proteinExistence type="predicted"/>
<dbReference type="AlphaFoldDB" id="A0A5J4TCK1"/>